<evidence type="ECO:0000313" key="3">
    <source>
        <dbReference type="Proteomes" id="UP000230233"/>
    </source>
</evidence>
<dbReference type="AlphaFoldDB" id="A0A2G5V6S2"/>
<organism evidence="2 3">
    <name type="scientific">Caenorhabditis nigoni</name>
    <dbReference type="NCBI Taxonomy" id="1611254"/>
    <lineage>
        <taxon>Eukaryota</taxon>
        <taxon>Metazoa</taxon>
        <taxon>Ecdysozoa</taxon>
        <taxon>Nematoda</taxon>
        <taxon>Chromadorea</taxon>
        <taxon>Rhabditida</taxon>
        <taxon>Rhabditina</taxon>
        <taxon>Rhabditomorpha</taxon>
        <taxon>Rhabditoidea</taxon>
        <taxon>Rhabditidae</taxon>
        <taxon>Peloderinae</taxon>
        <taxon>Caenorhabditis</taxon>
    </lineage>
</organism>
<evidence type="ECO:0000256" key="1">
    <source>
        <dbReference type="SAM" id="MobiDB-lite"/>
    </source>
</evidence>
<sequence length="71" mass="8140">MTVRKGEGGTKSRGRSSKRFENMSRRVSRRGYSPRFPHSLATVSTSLFFLLRGALIEFLRSLHLHSLPKSY</sequence>
<protein>
    <submittedName>
        <fullName evidence="2">Uncharacterized protein</fullName>
    </submittedName>
</protein>
<reference evidence="3" key="1">
    <citation type="submission" date="2017-10" db="EMBL/GenBank/DDBJ databases">
        <title>Rapid genome shrinkage in a self-fertile nematode reveals novel sperm competition proteins.</title>
        <authorList>
            <person name="Yin D."/>
            <person name="Schwarz E.M."/>
            <person name="Thomas C.G."/>
            <person name="Felde R.L."/>
            <person name="Korf I.F."/>
            <person name="Cutter A.D."/>
            <person name="Schartner C.M."/>
            <person name="Ralston E.J."/>
            <person name="Meyer B.J."/>
            <person name="Haag E.S."/>
        </authorList>
    </citation>
    <scope>NUCLEOTIDE SEQUENCE [LARGE SCALE GENOMIC DNA]</scope>
    <source>
        <strain evidence="3">JU1422</strain>
    </source>
</reference>
<proteinExistence type="predicted"/>
<keyword evidence="3" id="KW-1185">Reference proteome</keyword>
<feature type="compositionally biased region" description="Basic and acidic residues" evidence="1">
    <location>
        <begin position="1"/>
        <end position="10"/>
    </location>
</feature>
<evidence type="ECO:0000313" key="2">
    <source>
        <dbReference type="EMBL" id="PIC47417.1"/>
    </source>
</evidence>
<dbReference type="EMBL" id="PDUG01000002">
    <property type="protein sequence ID" value="PIC47417.1"/>
    <property type="molecule type" value="Genomic_DNA"/>
</dbReference>
<comment type="caution">
    <text evidence="2">The sequence shown here is derived from an EMBL/GenBank/DDBJ whole genome shotgun (WGS) entry which is preliminary data.</text>
</comment>
<gene>
    <name evidence="2" type="primary">Cnig_chr_II.g6785</name>
    <name evidence="2" type="ORF">B9Z55_006785</name>
</gene>
<accession>A0A2G5V6S2</accession>
<feature type="region of interest" description="Disordered" evidence="1">
    <location>
        <begin position="1"/>
        <end position="33"/>
    </location>
</feature>
<dbReference type="Proteomes" id="UP000230233">
    <property type="component" value="Chromosome II"/>
</dbReference>
<name>A0A2G5V6S2_9PELO</name>